<evidence type="ECO:0000313" key="13">
    <source>
        <dbReference type="RefSeq" id="XP_025830496.1"/>
    </source>
</evidence>
<proteinExistence type="inferred from homology"/>
<dbReference type="InterPro" id="IPR051335">
    <property type="entry name" value="Alanyl-tRNA_Editing_Enzymes"/>
</dbReference>
<dbReference type="RefSeq" id="XP_025830494.1">
    <property type="nucleotide sequence ID" value="XM_025974709.1"/>
</dbReference>
<evidence type="ECO:0000256" key="2">
    <source>
        <dbReference type="ARBA" id="ARBA00004496"/>
    </source>
</evidence>
<evidence type="ECO:0000256" key="5">
    <source>
        <dbReference type="ARBA" id="ARBA00022723"/>
    </source>
</evidence>
<feature type="domain" description="Threonyl/alanyl tRNA synthetase SAD" evidence="9">
    <location>
        <begin position="196"/>
        <end position="240"/>
    </location>
</feature>
<comment type="function">
    <text evidence="8">Functions in trans to edit the amino acid moiety from incorrectly charged tRNA(Ala).</text>
</comment>
<dbReference type="InterPro" id="IPR009000">
    <property type="entry name" value="Transl_B-barrel_sf"/>
</dbReference>
<dbReference type="AlphaFoldDB" id="A0A7F5R4M4"/>
<keyword evidence="4" id="KW-0963">Cytoplasm</keyword>
<evidence type="ECO:0000256" key="4">
    <source>
        <dbReference type="ARBA" id="ARBA00022490"/>
    </source>
</evidence>
<evidence type="ECO:0000313" key="11">
    <source>
        <dbReference type="RefSeq" id="XP_025830493.1"/>
    </source>
</evidence>
<dbReference type="SUPFAM" id="SSF55186">
    <property type="entry name" value="ThrRS/AlaRS common domain"/>
    <property type="match status" value="1"/>
</dbReference>
<evidence type="ECO:0000256" key="6">
    <source>
        <dbReference type="ARBA" id="ARBA00022833"/>
    </source>
</evidence>
<name>A0A7F5R4M4_AGRPL</name>
<reference evidence="11 12" key="1">
    <citation type="submission" date="2025-04" db="UniProtKB">
        <authorList>
            <consortium name="RefSeq"/>
        </authorList>
    </citation>
    <scope>IDENTIFICATION</scope>
    <source>
        <tissue evidence="11 12">Entire body</tissue>
    </source>
</reference>
<evidence type="ECO:0000313" key="12">
    <source>
        <dbReference type="RefSeq" id="XP_025830494.1"/>
    </source>
</evidence>
<keyword evidence="10" id="KW-1185">Reference proteome</keyword>
<dbReference type="GO" id="GO:0005737">
    <property type="term" value="C:cytoplasm"/>
    <property type="evidence" value="ECO:0007669"/>
    <property type="project" value="UniProtKB-SubCell"/>
</dbReference>
<dbReference type="RefSeq" id="XP_025830496.1">
    <property type="nucleotide sequence ID" value="XM_025974711.1"/>
</dbReference>
<dbReference type="SMART" id="SM00863">
    <property type="entry name" value="tRNA_SAD"/>
    <property type="match status" value="1"/>
</dbReference>
<dbReference type="KEGG" id="apln:108744631"/>
<evidence type="ECO:0000256" key="1">
    <source>
        <dbReference type="ARBA" id="ARBA00001947"/>
    </source>
</evidence>
<comment type="similarity">
    <text evidence="3">Belongs to the class-II aminoacyl-tRNA synthetase family. Alax-L subfamily.</text>
</comment>
<dbReference type="PANTHER" id="PTHR43462">
    <property type="entry name" value="ALANYL-TRNA EDITING PROTEIN"/>
    <property type="match status" value="1"/>
</dbReference>
<dbReference type="SUPFAM" id="SSF50447">
    <property type="entry name" value="Translation proteins"/>
    <property type="match status" value="1"/>
</dbReference>
<dbReference type="Gene3D" id="2.40.30.130">
    <property type="match status" value="1"/>
</dbReference>
<dbReference type="PANTHER" id="PTHR43462:SF1">
    <property type="entry name" value="ALANYL-TRNA EDITING PROTEIN AARSD1"/>
    <property type="match status" value="1"/>
</dbReference>
<dbReference type="FunFam" id="3.30.980.10:FF:000007">
    <property type="entry name" value="alanyl-tRNA editing protein Aarsd1"/>
    <property type="match status" value="1"/>
</dbReference>
<protein>
    <submittedName>
        <fullName evidence="11 12 13">Alanyl-tRNA editing protein Aarsd1-B</fullName>
    </submittedName>
</protein>
<dbReference type="OrthoDB" id="288942at2759"/>
<evidence type="ECO:0000256" key="7">
    <source>
        <dbReference type="ARBA" id="ARBA00022917"/>
    </source>
</evidence>
<dbReference type="Proteomes" id="UP000192223">
    <property type="component" value="Unplaced"/>
</dbReference>
<dbReference type="Pfam" id="PF07973">
    <property type="entry name" value="tRNA_SAD"/>
    <property type="match status" value="1"/>
</dbReference>
<keyword evidence="6" id="KW-0862">Zinc</keyword>
<dbReference type="GO" id="GO:0004812">
    <property type="term" value="F:aminoacyl-tRNA ligase activity"/>
    <property type="evidence" value="ECO:0007669"/>
    <property type="project" value="InterPro"/>
</dbReference>
<comment type="cofactor">
    <cofactor evidence="1">
        <name>Zn(2+)</name>
        <dbReference type="ChEBI" id="CHEBI:29105"/>
    </cofactor>
</comment>
<dbReference type="InterPro" id="IPR018163">
    <property type="entry name" value="Thr/Ala-tRNA-synth_IIc_edit"/>
</dbReference>
<dbReference type="InterPro" id="IPR012947">
    <property type="entry name" value="tRNA_SAD"/>
</dbReference>
<dbReference type="GO" id="GO:0005524">
    <property type="term" value="F:ATP binding"/>
    <property type="evidence" value="ECO:0007669"/>
    <property type="project" value="InterPro"/>
</dbReference>
<organism evidence="10 11">
    <name type="scientific">Agrilus planipennis</name>
    <name type="common">Emerald ash borer</name>
    <name type="synonym">Agrilus marcopoli</name>
    <dbReference type="NCBI Taxonomy" id="224129"/>
    <lineage>
        <taxon>Eukaryota</taxon>
        <taxon>Metazoa</taxon>
        <taxon>Ecdysozoa</taxon>
        <taxon>Arthropoda</taxon>
        <taxon>Hexapoda</taxon>
        <taxon>Insecta</taxon>
        <taxon>Pterygota</taxon>
        <taxon>Neoptera</taxon>
        <taxon>Endopterygota</taxon>
        <taxon>Coleoptera</taxon>
        <taxon>Polyphaga</taxon>
        <taxon>Elateriformia</taxon>
        <taxon>Buprestoidea</taxon>
        <taxon>Buprestidae</taxon>
        <taxon>Agrilinae</taxon>
        <taxon>Agrilus</taxon>
    </lineage>
</organism>
<dbReference type="GO" id="GO:0006412">
    <property type="term" value="P:translation"/>
    <property type="evidence" value="ECO:0007669"/>
    <property type="project" value="UniProtKB-KW"/>
</dbReference>
<evidence type="ECO:0000259" key="9">
    <source>
        <dbReference type="SMART" id="SM00863"/>
    </source>
</evidence>
<keyword evidence="5" id="KW-0479">Metal-binding</keyword>
<comment type="subcellular location">
    <subcellularLocation>
        <location evidence="2">Cytoplasm</location>
    </subcellularLocation>
</comment>
<dbReference type="GeneID" id="108744631"/>
<keyword evidence="7" id="KW-0648">Protein biosynthesis</keyword>
<evidence type="ECO:0000313" key="10">
    <source>
        <dbReference type="Proteomes" id="UP000192223"/>
    </source>
</evidence>
<dbReference type="GO" id="GO:0043039">
    <property type="term" value="P:tRNA aminoacylation"/>
    <property type="evidence" value="ECO:0007669"/>
    <property type="project" value="InterPro"/>
</dbReference>
<dbReference type="Gene3D" id="3.30.980.10">
    <property type="entry name" value="Threonyl-trna Synthetase, Chain A, domain 2"/>
    <property type="match status" value="1"/>
</dbReference>
<gene>
    <name evidence="11 12" type="primary">LOC108744631</name>
    <name evidence="13" type="synonym">LOC112904529</name>
</gene>
<evidence type="ECO:0000256" key="3">
    <source>
        <dbReference type="ARBA" id="ARBA00008429"/>
    </source>
</evidence>
<dbReference type="GO" id="GO:0002196">
    <property type="term" value="F:Ser-tRNA(Ala) deacylase activity"/>
    <property type="evidence" value="ECO:0007669"/>
    <property type="project" value="TreeGrafter"/>
</dbReference>
<dbReference type="FunFam" id="2.40.30.130:FF:000003">
    <property type="entry name" value="alanyl-tRNA editing protein Aarsd1"/>
    <property type="match status" value="1"/>
</dbReference>
<evidence type="ECO:0000256" key="8">
    <source>
        <dbReference type="ARBA" id="ARBA00053555"/>
    </source>
</evidence>
<accession>A0A7F5R4M4</accession>
<sequence length="409" mass="46506">MVFKCQEDSFLKQYTSTVISCTKSSLDTTKEGKKSSVNGYEIILKDTILFPEGGGQPCDYGFLNDKPVFQVTRKEDKAIIFVTEPFNVGDSVEQKVDWPRRFDHMQQHSGQHLITAIIDREFKFPTVSWWLGEEVSHIELDTPFITPEQISSAEEIVNELIRSGKKVSVEVIKESNSANEIKARTRGLPDDHKGDIRIITIEDVESNMCCGTHVTNLSQLQVIKLLHSEKSKRKNKTLLYFLVGNRVLKKLSSCLEREAKLTTLLNNNPNQHYELVERLQKNTKLINKNLQSVLKELAIAEAQKLKNSVPHPKFFIHYKKEADVDYINTFLREINDTETVTFLFLAVGDEKTTGNIVLYGQESDVQNLGNQISNILEGKGAGKGKKFQAKVTKMANMKKAEELIKNHFK</sequence>
<dbReference type="GO" id="GO:0046872">
    <property type="term" value="F:metal ion binding"/>
    <property type="evidence" value="ECO:0007669"/>
    <property type="project" value="UniProtKB-KW"/>
</dbReference>
<dbReference type="KEGG" id="apln:112904529"/>
<dbReference type="RefSeq" id="XP_025830493.1">
    <property type="nucleotide sequence ID" value="XM_025974708.1"/>
</dbReference>